<gene>
    <name evidence="1" type="ORF">RHRU231_110023</name>
</gene>
<evidence type="ECO:0000313" key="1">
    <source>
        <dbReference type="EMBL" id="CDZ86848.1"/>
    </source>
</evidence>
<dbReference type="AlphaFoldDB" id="A0A098BDS4"/>
<reference evidence="1 2" key="1">
    <citation type="journal article" date="2014" name="Genome Announc.">
        <title>Draft Genome Sequence of Propane- and Butane-Oxidizing Actinobacterium Rhodococcus ruber IEGM 231.</title>
        <authorList>
            <person name="Ivshina I.B."/>
            <person name="Kuyukina M.S."/>
            <person name="Krivoruchko A.V."/>
            <person name="Barbe V."/>
            <person name="Fischer C."/>
        </authorList>
    </citation>
    <scope>NUCLEOTIDE SEQUENCE [LARGE SCALE GENOMIC DNA]</scope>
</reference>
<protein>
    <submittedName>
        <fullName evidence="1">Uncharacterized protein</fullName>
    </submittedName>
</protein>
<organism evidence="1 2">
    <name type="scientific">Rhodococcus ruber</name>
    <dbReference type="NCBI Taxonomy" id="1830"/>
    <lineage>
        <taxon>Bacteria</taxon>
        <taxon>Bacillati</taxon>
        <taxon>Actinomycetota</taxon>
        <taxon>Actinomycetes</taxon>
        <taxon>Mycobacteriales</taxon>
        <taxon>Nocardiaceae</taxon>
        <taxon>Rhodococcus</taxon>
    </lineage>
</organism>
<dbReference type="Proteomes" id="UP000042997">
    <property type="component" value="Unassembled WGS sequence"/>
</dbReference>
<accession>A0A098BDS4</accession>
<proteinExistence type="predicted"/>
<evidence type="ECO:0000313" key="2">
    <source>
        <dbReference type="Proteomes" id="UP000042997"/>
    </source>
</evidence>
<sequence length="58" mass="6686">MRTKLETLRRPIQSTSERAHRFAYMHGSDMIVITPSYSESERRGWAKSGEGFRAGAQR</sequence>
<name>A0A098BDS4_9NOCA</name>
<dbReference type="EMBL" id="CCSD01000013">
    <property type="protein sequence ID" value="CDZ86848.1"/>
    <property type="molecule type" value="Genomic_DNA"/>
</dbReference>